<dbReference type="GO" id="GO:0030971">
    <property type="term" value="F:receptor tyrosine kinase binding"/>
    <property type="evidence" value="ECO:0007669"/>
    <property type="project" value="InterPro"/>
</dbReference>
<dbReference type="KEGG" id="muo:115460360"/>
<comment type="similarity">
    <text evidence="4">Belongs to the ALKAL family.</text>
</comment>
<reference evidence="8" key="1">
    <citation type="submission" date="2025-08" db="UniProtKB">
        <authorList>
            <consortium name="RefSeq"/>
        </authorList>
    </citation>
    <scope>IDENTIFICATION</scope>
</reference>
<feature type="signal peptide" evidence="6">
    <location>
        <begin position="1"/>
        <end position="24"/>
    </location>
</feature>
<evidence type="ECO:0000256" key="2">
    <source>
        <dbReference type="ARBA" id="ARBA00022525"/>
    </source>
</evidence>
<name>A0A6P7WXW8_9AMPH</name>
<dbReference type="InParanoid" id="A0A6P7WXW8"/>
<dbReference type="GO" id="GO:0030298">
    <property type="term" value="F:receptor signaling protein tyrosine kinase activator activity"/>
    <property type="evidence" value="ECO:0007669"/>
    <property type="project" value="InterPro"/>
</dbReference>
<dbReference type="GO" id="GO:0005576">
    <property type="term" value="C:extracellular region"/>
    <property type="evidence" value="ECO:0007669"/>
    <property type="project" value="UniProtKB-SubCell"/>
</dbReference>
<evidence type="ECO:0000256" key="4">
    <source>
        <dbReference type="ARBA" id="ARBA00033741"/>
    </source>
</evidence>
<proteinExistence type="inferred from homology"/>
<dbReference type="GO" id="GO:0005125">
    <property type="term" value="F:cytokine activity"/>
    <property type="evidence" value="ECO:0007669"/>
    <property type="project" value="UniProtKB-ARBA"/>
</dbReference>
<evidence type="ECO:0000313" key="7">
    <source>
        <dbReference type="Proteomes" id="UP000515156"/>
    </source>
</evidence>
<dbReference type="GO" id="GO:0070378">
    <property type="term" value="P:positive regulation of ERK5 cascade"/>
    <property type="evidence" value="ECO:0007669"/>
    <property type="project" value="TreeGrafter"/>
</dbReference>
<dbReference type="OrthoDB" id="9807651at2759"/>
<organism evidence="7 8">
    <name type="scientific">Microcaecilia unicolor</name>
    <dbReference type="NCBI Taxonomy" id="1415580"/>
    <lineage>
        <taxon>Eukaryota</taxon>
        <taxon>Metazoa</taxon>
        <taxon>Chordata</taxon>
        <taxon>Craniata</taxon>
        <taxon>Vertebrata</taxon>
        <taxon>Euteleostomi</taxon>
        <taxon>Amphibia</taxon>
        <taxon>Gymnophiona</taxon>
        <taxon>Siphonopidae</taxon>
        <taxon>Microcaecilia</taxon>
    </lineage>
</organism>
<gene>
    <name evidence="8" type="primary">ALKAL1</name>
</gene>
<feature type="chain" id="PRO_5027595482" evidence="6">
    <location>
        <begin position="25"/>
        <end position="162"/>
    </location>
</feature>
<dbReference type="FunCoup" id="A0A6P7WXW8">
    <property type="interactions" value="117"/>
</dbReference>
<dbReference type="Proteomes" id="UP000515156">
    <property type="component" value="Chromosome 1"/>
</dbReference>
<dbReference type="AlphaFoldDB" id="A0A6P7WXW8"/>
<dbReference type="Pfam" id="PF15129">
    <property type="entry name" value="ALKL1_2"/>
    <property type="match status" value="1"/>
</dbReference>
<dbReference type="InterPro" id="IPR029364">
    <property type="entry name" value="ALKL1/2"/>
</dbReference>
<dbReference type="GeneID" id="115460360"/>
<evidence type="ECO:0000256" key="3">
    <source>
        <dbReference type="ARBA" id="ARBA00022729"/>
    </source>
</evidence>
<dbReference type="GO" id="GO:0070374">
    <property type="term" value="P:positive regulation of ERK1 and ERK2 cascade"/>
    <property type="evidence" value="ECO:0007669"/>
    <property type="project" value="TreeGrafter"/>
</dbReference>
<accession>A0A6P7WXW8</accession>
<keyword evidence="7" id="KW-1185">Reference proteome</keyword>
<comment type="subcellular location">
    <subcellularLocation>
        <location evidence="1">Secreted</location>
    </subcellularLocation>
</comment>
<dbReference type="RefSeq" id="XP_030046001.1">
    <property type="nucleotide sequence ID" value="XM_030190141.1"/>
</dbReference>
<dbReference type="PANTHER" id="PTHR28676">
    <property type="entry name" value="ALK AND LTK LIGAND 2-RELATED"/>
    <property type="match status" value="1"/>
</dbReference>
<sequence>MQGSRKWDARLIIFLLLLASPAWGSHTDRNVEQNDQRTLLDHLLQTIGESNRHSKDGSKVISRRYSRSGYLADQEFQKPASGERSASVPRPEGRGHIEILSHDSLKDKFIRHFTGTVEFSSECSQHFHRLYHNTRDCTIPVYYKRCARLLTRLAMSPLCTQP</sequence>
<protein>
    <submittedName>
        <fullName evidence="8">ALK and LTK ligand 1</fullName>
    </submittedName>
</protein>
<feature type="region of interest" description="Disordered" evidence="5">
    <location>
        <begin position="71"/>
        <end position="93"/>
    </location>
</feature>
<evidence type="ECO:0000256" key="1">
    <source>
        <dbReference type="ARBA" id="ARBA00004613"/>
    </source>
</evidence>
<keyword evidence="2" id="KW-0964">Secreted</keyword>
<dbReference type="PANTHER" id="PTHR28676:SF1">
    <property type="entry name" value="ALK AND LTK LIGAND 1"/>
    <property type="match status" value="1"/>
</dbReference>
<dbReference type="CTD" id="389658"/>
<keyword evidence="3 6" id="KW-0732">Signal</keyword>
<evidence type="ECO:0000256" key="6">
    <source>
        <dbReference type="SAM" id="SignalP"/>
    </source>
</evidence>
<evidence type="ECO:0000313" key="8">
    <source>
        <dbReference type="RefSeq" id="XP_030046001.1"/>
    </source>
</evidence>
<evidence type="ECO:0000256" key="5">
    <source>
        <dbReference type="SAM" id="MobiDB-lite"/>
    </source>
</evidence>